<reference evidence="6" key="1">
    <citation type="submission" date="2007-03" db="EMBL/GenBank/DDBJ databases">
        <title>Annotation of Culex pipiens quinquefasciatus.</title>
        <authorList>
            <consortium name="The Broad Institute Genome Sequencing Platform"/>
            <person name="Atkinson P.W."/>
            <person name="Hemingway J."/>
            <person name="Christensen B.M."/>
            <person name="Higgs S."/>
            <person name="Kodira C."/>
            <person name="Hannick L."/>
            <person name="Megy K."/>
            <person name="O'Leary S."/>
            <person name="Pearson M."/>
            <person name="Haas B.J."/>
            <person name="Mauceli E."/>
            <person name="Wortman J.R."/>
            <person name="Lee N.H."/>
            <person name="Guigo R."/>
            <person name="Stanke M."/>
            <person name="Alvarado L."/>
            <person name="Amedeo P."/>
            <person name="Antoine C.H."/>
            <person name="Arensburger P."/>
            <person name="Bidwell S.L."/>
            <person name="Crawford M."/>
            <person name="Camaro F."/>
            <person name="Devon K."/>
            <person name="Engels R."/>
            <person name="Hammond M."/>
            <person name="Howarth C."/>
            <person name="Koehrsen M."/>
            <person name="Lawson D."/>
            <person name="Montgomery P."/>
            <person name="Nene V."/>
            <person name="Nusbaum C."/>
            <person name="Puiu D."/>
            <person name="Romero-Severson J."/>
            <person name="Severson D.W."/>
            <person name="Shumway M."/>
            <person name="Sisk P."/>
            <person name="Stolte C."/>
            <person name="Zeng Q."/>
            <person name="Eisenstadt E."/>
            <person name="Fraser-Liggett C."/>
            <person name="Strausberg R."/>
            <person name="Galagan J."/>
            <person name="Birren B."/>
            <person name="Collins F.H."/>
        </authorList>
    </citation>
    <scope>NUCLEOTIDE SEQUENCE [LARGE SCALE GENOMIC DNA]</scope>
    <source>
        <strain evidence="6">JHB</strain>
    </source>
</reference>
<dbReference type="EMBL" id="DS232600">
    <property type="protein sequence ID" value="EDS43890.1"/>
    <property type="molecule type" value="Genomic_DNA"/>
</dbReference>
<keyword evidence="3" id="KW-0472">Membrane</keyword>
<evidence type="ECO:0000259" key="5">
    <source>
        <dbReference type="Pfam" id="PF13193"/>
    </source>
</evidence>
<dbReference type="GO" id="GO:0004467">
    <property type="term" value="F:long-chain fatty acid-CoA ligase activity"/>
    <property type="evidence" value="ECO:0007669"/>
    <property type="project" value="TreeGrafter"/>
</dbReference>
<keyword evidence="3" id="KW-0812">Transmembrane</keyword>
<feature type="transmembrane region" description="Helical" evidence="3">
    <location>
        <begin position="241"/>
        <end position="262"/>
    </location>
</feature>
<dbReference type="PROSITE" id="PS00455">
    <property type="entry name" value="AMP_BINDING"/>
    <property type="match status" value="1"/>
</dbReference>
<keyword evidence="8" id="KW-1185">Reference proteome</keyword>
<reference evidence="7" key="2">
    <citation type="submission" date="2020-05" db="UniProtKB">
        <authorList>
            <consortium name="EnsemblMetazoa"/>
        </authorList>
    </citation>
    <scope>IDENTIFICATION</scope>
    <source>
        <strain evidence="7">JHB</strain>
    </source>
</reference>
<protein>
    <submittedName>
        <fullName evidence="6 7">4-coumarate-CoA ligase 2</fullName>
    </submittedName>
</protein>
<dbReference type="Pfam" id="PF13193">
    <property type="entry name" value="AMP-binding_C"/>
    <property type="match status" value="1"/>
</dbReference>
<dbReference type="CDD" id="cd05911">
    <property type="entry name" value="Firefly_Luc_like"/>
    <property type="match status" value="1"/>
</dbReference>
<proteinExistence type="predicted"/>
<dbReference type="InterPro" id="IPR000873">
    <property type="entry name" value="AMP-dep_synth/lig_dom"/>
</dbReference>
<dbReference type="STRING" id="7176.B0XAV1"/>
<keyword evidence="2" id="KW-0576">Peroxisome</keyword>
<feature type="domain" description="AMP-dependent synthetase/ligase" evidence="4">
    <location>
        <begin position="45"/>
        <end position="401"/>
    </location>
</feature>
<dbReference type="Gene3D" id="3.40.50.12780">
    <property type="entry name" value="N-terminal domain of ligase-like"/>
    <property type="match status" value="1"/>
</dbReference>
<dbReference type="PANTHER" id="PTHR24096:SF353">
    <property type="entry name" value="GH16244P-RELATED"/>
    <property type="match status" value="1"/>
</dbReference>
<dbReference type="PANTHER" id="PTHR24096">
    <property type="entry name" value="LONG-CHAIN-FATTY-ACID--COA LIGASE"/>
    <property type="match status" value="1"/>
</dbReference>
<evidence type="ECO:0000313" key="7">
    <source>
        <dbReference type="EnsemblMetazoa" id="CPIJ016493-PA"/>
    </source>
</evidence>
<dbReference type="InterPro" id="IPR025110">
    <property type="entry name" value="AMP-bd_C"/>
</dbReference>
<dbReference type="VEuPathDB" id="VectorBase:CPIJ016493"/>
<feature type="domain" description="AMP-binding enzyme C-terminal" evidence="5">
    <location>
        <begin position="453"/>
        <end position="527"/>
    </location>
</feature>
<dbReference type="Proteomes" id="UP000002320">
    <property type="component" value="Unassembled WGS sequence"/>
</dbReference>
<evidence type="ECO:0000256" key="2">
    <source>
        <dbReference type="ARBA" id="ARBA00023140"/>
    </source>
</evidence>
<dbReference type="GO" id="GO:0046949">
    <property type="term" value="P:fatty-acyl-CoA biosynthetic process"/>
    <property type="evidence" value="ECO:0007669"/>
    <property type="project" value="TreeGrafter"/>
</dbReference>
<evidence type="ECO:0000256" key="1">
    <source>
        <dbReference type="ARBA" id="ARBA00004275"/>
    </source>
</evidence>
<evidence type="ECO:0000313" key="8">
    <source>
        <dbReference type="Proteomes" id="UP000002320"/>
    </source>
</evidence>
<dbReference type="SUPFAM" id="SSF56801">
    <property type="entry name" value="Acetyl-CoA synthetase-like"/>
    <property type="match status" value="1"/>
</dbReference>
<dbReference type="HOGENOM" id="CLU_000022_59_2_1"/>
<dbReference type="InterPro" id="IPR042099">
    <property type="entry name" value="ANL_N_sf"/>
</dbReference>
<dbReference type="OrthoDB" id="10253869at2759"/>
<dbReference type="KEGG" id="cqu:CpipJ_CPIJ016493"/>
<dbReference type="eggNOG" id="KOG1176">
    <property type="taxonomic scope" value="Eukaryota"/>
</dbReference>
<dbReference type="FunFam" id="3.40.50.12780:FF:000025">
    <property type="entry name" value="luciferin 4-monooxygenase"/>
    <property type="match status" value="1"/>
</dbReference>
<dbReference type="GO" id="GO:0005777">
    <property type="term" value="C:peroxisome"/>
    <property type="evidence" value="ECO:0007669"/>
    <property type="project" value="UniProtKB-SubCell"/>
</dbReference>
<keyword evidence="6" id="KW-0436">Ligase</keyword>
<dbReference type="AlphaFoldDB" id="B0XAV1"/>
<dbReference type="EnsemblMetazoa" id="CPIJ016493-RA">
    <property type="protein sequence ID" value="CPIJ016493-PA"/>
    <property type="gene ID" value="CPIJ016493"/>
</dbReference>
<name>B0XAV1_CULQU</name>
<accession>B0XAV1</accession>
<gene>
    <name evidence="7" type="primary">6050120</name>
    <name evidence="6" type="ORF">CpipJ_CPIJ016493</name>
</gene>
<organism>
    <name type="scientific">Culex quinquefasciatus</name>
    <name type="common">Southern house mosquito</name>
    <name type="synonym">Culex pungens</name>
    <dbReference type="NCBI Taxonomy" id="7176"/>
    <lineage>
        <taxon>Eukaryota</taxon>
        <taxon>Metazoa</taxon>
        <taxon>Ecdysozoa</taxon>
        <taxon>Arthropoda</taxon>
        <taxon>Hexapoda</taxon>
        <taxon>Insecta</taxon>
        <taxon>Pterygota</taxon>
        <taxon>Neoptera</taxon>
        <taxon>Endopterygota</taxon>
        <taxon>Diptera</taxon>
        <taxon>Nematocera</taxon>
        <taxon>Culicoidea</taxon>
        <taxon>Culicidae</taxon>
        <taxon>Culicinae</taxon>
        <taxon>Culicini</taxon>
        <taxon>Culex</taxon>
        <taxon>Culex</taxon>
    </lineage>
</organism>
<evidence type="ECO:0000313" key="6">
    <source>
        <dbReference type="EMBL" id="EDS43890.1"/>
    </source>
</evidence>
<dbReference type="InterPro" id="IPR020845">
    <property type="entry name" value="AMP-binding_CS"/>
</dbReference>
<evidence type="ECO:0000256" key="3">
    <source>
        <dbReference type="SAM" id="Phobius"/>
    </source>
</evidence>
<dbReference type="VEuPathDB" id="VectorBase:CQUJHB018120"/>
<dbReference type="InParanoid" id="B0XAV1"/>
<dbReference type="Pfam" id="PF00501">
    <property type="entry name" value="AMP-binding"/>
    <property type="match status" value="1"/>
</dbReference>
<evidence type="ECO:0000259" key="4">
    <source>
        <dbReference type="Pfam" id="PF00501"/>
    </source>
</evidence>
<keyword evidence="3" id="KW-1133">Transmembrane helix</keyword>
<sequence>MRKLRDVHTFYDPASHIWRGLPTPPLWNPDQNLGQAILGMLDRTRSKVVQISADSGVEVTGAEMSLRTVRVAQNLIKLGYGNPEDIFAMAVRNGEHAAPVLFACFALGIPVNTLDPSFQRDDLGHILAIVKPKLVFCDSETLDELIPACHLAGITPKVILLGDKIAGYTHVEDLLTPTGIEDSFVPVHLDNPSSTPAVLICSSGTTGRSKAVSLSHSICIAHVANFFDCRASDILFAYSSLYWLSGLFTLLAGTLAGATRIITRAPFTVQRTADIVQRYQLSVISFPPSQAWAIVNDPTTVTADSFRSLRLALCGGSVVSASLKRAFEKRFPRKVLEIAYGFSEVGYAVTSTREGFYRDGSVGFTRPGVEIKIVDEDSCAVGIGRDGEILVRTKLVFLGYFGNPAATEEMLDGEGWLHTGDIGRFDEDGLMYVVDRKKDIIKYGNYQISPSDVEAVLQGIEGVAAACVVGIPQENGNDLATALVVRSSETVGSEFILQEAAKKLPDYKQLRGGVHFVEKIPMTPSGKILRRLAKEVIMG</sequence>
<dbReference type="Gene3D" id="3.30.300.30">
    <property type="match status" value="1"/>
</dbReference>
<dbReference type="OMA" id="AKRNSIY"/>
<comment type="subcellular location">
    <subcellularLocation>
        <location evidence="1">Peroxisome</location>
    </subcellularLocation>
</comment>
<dbReference type="InterPro" id="IPR045851">
    <property type="entry name" value="AMP-bd_C_sf"/>
</dbReference>